<dbReference type="AlphaFoldDB" id="A0A2T3AR19"/>
<keyword evidence="2" id="KW-1133">Transmembrane helix</keyword>
<protein>
    <recommendedName>
        <fullName evidence="5">MARVEL domain-containing protein</fullName>
    </recommendedName>
</protein>
<evidence type="ECO:0000313" key="4">
    <source>
        <dbReference type="Proteomes" id="UP000241818"/>
    </source>
</evidence>
<keyword evidence="2" id="KW-0472">Membrane</keyword>
<dbReference type="EMBL" id="KZ679018">
    <property type="protein sequence ID" value="PSS08715.1"/>
    <property type="molecule type" value="Genomic_DNA"/>
</dbReference>
<feature type="region of interest" description="Disordered" evidence="1">
    <location>
        <begin position="1"/>
        <end position="20"/>
    </location>
</feature>
<organism evidence="3 4">
    <name type="scientific">Amorphotheca resinae ATCC 22711</name>
    <dbReference type="NCBI Taxonomy" id="857342"/>
    <lineage>
        <taxon>Eukaryota</taxon>
        <taxon>Fungi</taxon>
        <taxon>Dikarya</taxon>
        <taxon>Ascomycota</taxon>
        <taxon>Pezizomycotina</taxon>
        <taxon>Leotiomycetes</taxon>
        <taxon>Helotiales</taxon>
        <taxon>Amorphothecaceae</taxon>
        <taxon>Amorphotheca</taxon>
    </lineage>
</organism>
<evidence type="ECO:0000256" key="1">
    <source>
        <dbReference type="SAM" id="MobiDB-lite"/>
    </source>
</evidence>
<dbReference type="GeneID" id="36573616"/>
<keyword evidence="2" id="KW-0812">Transmembrane</keyword>
<feature type="transmembrane region" description="Helical" evidence="2">
    <location>
        <begin position="75"/>
        <end position="98"/>
    </location>
</feature>
<feature type="region of interest" description="Disordered" evidence="1">
    <location>
        <begin position="212"/>
        <end position="274"/>
    </location>
</feature>
<accession>A0A2T3AR19</accession>
<evidence type="ECO:0000313" key="3">
    <source>
        <dbReference type="EMBL" id="PSS08715.1"/>
    </source>
</evidence>
<evidence type="ECO:0000256" key="2">
    <source>
        <dbReference type="SAM" id="Phobius"/>
    </source>
</evidence>
<keyword evidence="4" id="KW-1185">Reference proteome</keyword>
<gene>
    <name evidence="3" type="ORF">M430DRAFT_271569</name>
</gene>
<dbReference type="InParanoid" id="A0A2T3AR19"/>
<feature type="compositionally biased region" description="Basic and acidic residues" evidence="1">
    <location>
        <begin position="265"/>
        <end position="274"/>
    </location>
</feature>
<name>A0A2T3AR19_AMORE</name>
<dbReference type="RefSeq" id="XP_024717113.1">
    <property type="nucleotide sequence ID" value="XM_024865535.1"/>
</dbReference>
<evidence type="ECO:0008006" key="5">
    <source>
        <dbReference type="Google" id="ProtNLM"/>
    </source>
</evidence>
<dbReference type="Proteomes" id="UP000241818">
    <property type="component" value="Unassembled WGS sequence"/>
</dbReference>
<reference evidence="3 4" key="1">
    <citation type="journal article" date="2018" name="New Phytol.">
        <title>Comparative genomics and transcriptomics depict ericoid mycorrhizal fungi as versatile saprotrophs and plant mutualists.</title>
        <authorList>
            <person name="Martino E."/>
            <person name="Morin E."/>
            <person name="Grelet G.A."/>
            <person name="Kuo A."/>
            <person name="Kohler A."/>
            <person name="Daghino S."/>
            <person name="Barry K.W."/>
            <person name="Cichocki N."/>
            <person name="Clum A."/>
            <person name="Dockter R.B."/>
            <person name="Hainaut M."/>
            <person name="Kuo R.C."/>
            <person name="LaButti K."/>
            <person name="Lindahl B.D."/>
            <person name="Lindquist E.A."/>
            <person name="Lipzen A."/>
            <person name="Khouja H.R."/>
            <person name="Magnuson J."/>
            <person name="Murat C."/>
            <person name="Ohm R.A."/>
            <person name="Singer S.W."/>
            <person name="Spatafora J.W."/>
            <person name="Wang M."/>
            <person name="Veneault-Fourrey C."/>
            <person name="Henrissat B."/>
            <person name="Grigoriev I.V."/>
            <person name="Martin F.M."/>
            <person name="Perotto S."/>
        </authorList>
    </citation>
    <scope>NUCLEOTIDE SEQUENCE [LARGE SCALE GENOMIC DNA]</scope>
    <source>
        <strain evidence="3 4">ATCC 22711</strain>
    </source>
</reference>
<sequence>MSNNIVQRSPPAVQGHDDRVPCTPRHPLRKHFLSFKPVPAHIPRTPTWLKALPILAILLAFVTMVYSASLNPPELFTSIISGIAVALVSVVLIVQLWATTLYNYYVRIAIDVIFTALWIVALVLEAKKPHSTSHGLDPGNENPQAKTEHRSTFNQGLIVLLALEVVLFVAHLGLSAYYFYLHREAGGHSKVIKDRHGKLITKDIPPPGIWEELSSPTTPVAPEILPARPAPRRRRSDAHVQGNNRLELDPLRMTPFNGLGVQLDNQREPEPANN</sequence>
<feature type="transmembrane region" description="Helical" evidence="2">
    <location>
        <begin position="104"/>
        <end position="124"/>
    </location>
</feature>
<feature type="transmembrane region" description="Helical" evidence="2">
    <location>
        <begin position="48"/>
        <end position="68"/>
    </location>
</feature>
<feature type="transmembrane region" description="Helical" evidence="2">
    <location>
        <begin position="156"/>
        <end position="180"/>
    </location>
</feature>
<proteinExistence type="predicted"/>